<protein>
    <submittedName>
        <fullName evidence="2">Uncharacterized protein</fullName>
    </submittedName>
</protein>
<comment type="caution">
    <text evidence="2">The sequence shown here is derived from an EMBL/GenBank/DDBJ whole genome shotgun (WGS) entry which is preliminary data.</text>
</comment>
<feature type="non-terminal residue" evidence="2">
    <location>
        <position position="600"/>
    </location>
</feature>
<dbReference type="AlphaFoldDB" id="A0AA38U2U0"/>
<gene>
    <name evidence="2" type="ORF">F5878DRAFT_667640</name>
</gene>
<evidence type="ECO:0000313" key="2">
    <source>
        <dbReference type="EMBL" id="KAJ3831357.1"/>
    </source>
</evidence>
<evidence type="ECO:0000313" key="3">
    <source>
        <dbReference type="Proteomes" id="UP001163846"/>
    </source>
</evidence>
<name>A0AA38U2U0_9AGAR</name>
<reference evidence="2" key="1">
    <citation type="submission" date="2022-08" db="EMBL/GenBank/DDBJ databases">
        <authorList>
            <consortium name="DOE Joint Genome Institute"/>
            <person name="Min B."/>
            <person name="Riley R."/>
            <person name="Sierra-Patev S."/>
            <person name="Naranjo-Ortiz M."/>
            <person name="Looney B."/>
            <person name="Konkel Z."/>
            <person name="Slot J.C."/>
            <person name="Sakamoto Y."/>
            <person name="Steenwyk J.L."/>
            <person name="Rokas A."/>
            <person name="Carro J."/>
            <person name="Camarero S."/>
            <person name="Ferreira P."/>
            <person name="Molpeceres G."/>
            <person name="Ruiz-Duenas F.J."/>
            <person name="Serrano A."/>
            <person name="Henrissat B."/>
            <person name="Drula E."/>
            <person name="Hughes K.W."/>
            <person name="Mata J.L."/>
            <person name="Ishikawa N.K."/>
            <person name="Vargas-Isla R."/>
            <person name="Ushijima S."/>
            <person name="Smith C.A."/>
            <person name="Ahrendt S."/>
            <person name="Andreopoulos W."/>
            <person name="He G."/>
            <person name="Labutti K."/>
            <person name="Lipzen A."/>
            <person name="Ng V."/>
            <person name="Sandor L."/>
            <person name="Barry K."/>
            <person name="Martinez A.T."/>
            <person name="Xiao Y."/>
            <person name="Gibbons J.G."/>
            <person name="Terashima K."/>
            <person name="Hibbett D.S."/>
            <person name="Grigoriev I.V."/>
        </authorList>
    </citation>
    <scope>NUCLEOTIDE SEQUENCE</scope>
    <source>
        <strain evidence="2">TFB9207</strain>
    </source>
</reference>
<feature type="compositionally biased region" description="Basic and acidic residues" evidence="1">
    <location>
        <begin position="550"/>
        <end position="568"/>
    </location>
</feature>
<keyword evidence="3" id="KW-1185">Reference proteome</keyword>
<organism evidence="2 3">
    <name type="scientific">Lentinula raphanica</name>
    <dbReference type="NCBI Taxonomy" id="153919"/>
    <lineage>
        <taxon>Eukaryota</taxon>
        <taxon>Fungi</taxon>
        <taxon>Dikarya</taxon>
        <taxon>Basidiomycota</taxon>
        <taxon>Agaricomycotina</taxon>
        <taxon>Agaricomycetes</taxon>
        <taxon>Agaricomycetidae</taxon>
        <taxon>Agaricales</taxon>
        <taxon>Marasmiineae</taxon>
        <taxon>Omphalotaceae</taxon>
        <taxon>Lentinula</taxon>
    </lineage>
</organism>
<proteinExistence type="predicted"/>
<dbReference type="CDD" id="cd22249">
    <property type="entry name" value="UDM1_RNF168_RNF169-like"/>
    <property type="match status" value="1"/>
</dbReference>
<accession>A0AA38U2U0</accession>
<dbReference type="Proteomes" id="UP001163846">
    <property type="component" value="Unassembled WGS sequence"/>
</dbReference>
<feature type="compositionally biased region" description="Basic and acidic residues" evidence="1">
    <location>
        <begin position="522"/>
        <end position="538"/>
    </location>
</feature>
<dbReference type="EMBL" id="MU807546">
    <property type="protein sequence ID" value="KAJ3831357.1"/>
    <property type="molecule type" value="Genomic_DNA"/>
</dbReference>
<evidence type="ECO:0000256" key="1">
    <source>
        <dbReference type="SAM" id="MobiDB-lite"/>
    </source>
</evidence>
<feature type="compositionally biased region" description="Basic and acidic residues" evidence="1">
    <location>
        <begin position="481"/>
        <end position="512"/>
    </location>
</feature>
<sequence>MSLLHPQHRPTSPSGNLNSMPYASYVLVAARSSPSYPVQHVENGNSPFMFCAHKSSDMPQGIPATPPGLPANPPGIRVTHPATLSTTPPGLSTAHLGCSAKPVGYPICPPVASRGVLLYPLPGHQTIVDFSSMQPPGQMSRGPYDVANRNSPFMICALNSVDMPQGIPATPPGLPSNPQAGFPVIHPAVSTTPLATPPGLSTTLLGCSAKPPGYSIHPPVASSGVPFHPSPRHHANVEFSSTQTPGQMGGGLYNYNLPKAFYQGHVYPLPWMAGTPPQSMHPPHPQRDPSFLHCPSSQEPSYFSMTTCLPNIPPIIPALISDCPHTASLTTPSFHSINTASLPPPTCSGPRPLDCSRQQIVASWLPPTPASGKLTFSNQLNSHSLVMNFLPRSHATVTIKTPDGLEVHIEDLKKGLSSSRQPSPSDVTFLPTPSSFAFKSPATKAVPIVSPHSQKKCEDGQGKEYPFQAVALEIVRKVKDEAEKAEESKPNPQRKERPEAELEARSEVECKGQMEVVQTQRSKSEREKEKKGIAGEECLREEDELNLQSEKQRKEEGGKFRYDREKPQDFPSLNPRKRHLPAQAPFLKTDPPDPRSGTPP</sequence>
<feature type="region of interest" description="Disordered" evidence="1">
    <location>
        <begin position="481"/>
        <end position="600"/>
    </location>
</feature>